<accession>A0A0C2NM69</accession>
<evidence type="ECO:0000313" key="2">
    <source>
        <dbReference type="Proteomes" id="UP000031672"/>
    </source>
</evidence>
<gene>
    <name evidence="1" type="ORF">OJ16_10250</name>
</gene>
<protein>
    <submittedName>
        <fullName evidence="1">Exoribonuclease R</fullName>
    </submittedName>
</protein>
<proteinExistence type="predicted"/>
<dbReference type="EMBL" id="JTKH01000019">
    <property type="protein sequence ID" value="KII78452.1"/>
    <property type="molecule type" value="Genomic_DNA"/>
</dbReference>
<comment type="caution">
    <text evidence="1">The sequence shown here is derived from an EMBL/GenBank/DDBJ whole genome shotgun (WGS) entry which is preliminary data.</text>
</comment>
<organism evidence="1 2">
    <name type="scientific">Vibrio renipiscarius</name>
    <dbReference type="NCBI Taxonomy" id="1461322"/>
    <lineage>
        <taxon>Bacteria</taxon>
        <taxon>Pseudomonadati</taxon>
        <taxon>Pseudomonadota</taxon>
        <taxon>Gammaproteobacteria</taxon>
        <taxon>Vibrionales</taxon>
        <taxon>Vibrionaceae</taxon>
        <taxon>Vibrio</taxon>
    </lineage>
</organism>
<dbReference type="RefSeq" id="WP_040990231.1">
    <property type="nucleotide sequence ID" value="NZ_JBFRUC010000016.1"/>
</dbReference>
<accession>A0A0C2NW89</accession>
<keyword evidence="2" id="KW-1185">Reference proteome</keyword>
<reference evidence="1 2" key="1">
    <citation type="submission" date="2014-11" db="EMBL/GenBank/DDBJ databases">
        <title>Draft Genome Sequence of Vibrio piscirenalis strains CECT 8603T and CECT 8604, two marine Gammaproteobacterium isolated from cultured gilthead sea bream (Sparus aurata).</title>
        <authorList>
            <person name="Arahal D.R."/>
            <person name="Rodrigo-Torres L."/>
            <person name="Lucena T."/>
            <person name="Pujalte M.J."/>
        </authorList>
    </citation>
    <scope>NUCLEOTIDE SEQUENCE [LARGE SCALE GENOMIC DNA]</scope>
    <source>
        <strain evidence="1 2">DCR 1-4-2</strain>
    </source>
</reference>
<dbReference type="AlphaFoldDB" id="A0A0C2NM69"/>
<sequence length="146" mass="17157">MQLDYTFQCLSAMPREEREELSLRMVHRLVPEDYLSEIFTFDTEETESEEKLQEAQLDAMLRLNAIALSQLPALFQDSENAAQNILRMQRLVLWHFYAISFRLEQAIALEVHCNHVEVILKQSPENTLEWVTTLTDLLRQYAKIAQ</sequence>
<dbReference type="OrthoDB" id="5892361at2"/>
<evidence type="ECO:0000313" key="1">
    <source>
        <dbReference type="EMBL" id="KII78452.1"/>
    </source>
</evidence>
<dbReference type="Proteomes" id="UP000031672">
    <property type="component" value="Unassembled WGS sequence"/>
</dbReference>
<name>A0A0C2NM69_9VIBR</name>